<dbReference type="Proteomes" id="UP000236291">
    <property type="component" value="Unassembled WGS sequence"/>
</dbReference>
<name>A0A2K3PAB6_TRIPR</name>
<sequence>PPGTGVMADATFTASSKQTSPVLWNSSLLGS</sequence>
<comment type="caution">
    <text evidence="1">The sequence shown here is derived from an EMBL/GenBank/DDBJ whole genome shotgun (WGS) entry which is preliminary data.</text>
</comment>
<organism evidence="1 2">
    <name type="scientific">Trifolium pratense</name>
    <name type="common">Red clover</name>
    <dbReference type="NCBI Taxonomy" id="57577"/>
    <lineage>
        <taxon>Eukaryota</taxon>
        <taxon>Viridiplantae</taxon>
        <taxon>Streptophyta</taxon>
        <taxon>Embryophyta</taxon>
        <taxon>Tracheophyta</taxon>
        <taxon>Spermatophyta</taxon>
        <taxon>Magnoliopsida</taxon>
        <taxon>eudicotyledons</taxon>
        <taxon>Gunneridae</taxon>
        <taxon>Pentapetalae</taxon>
        <taxon>rosids</taxon>
        <taxon>fabids</taxon>
        <taxon>Fabales</taxon>
        <taxon>Fabaceae</taxon>
        <taxon>Papilionoideae</taxon>
        <taxon>50 kb inversion clade</taxon>
        <taxon>NPAAA clade</taxon>
        <taxon>Hologalegina</taxon>
        <taxon>IRL clade</taxon>
        <taxon>Trifolieae</taxon>
        <taxon>Trifolium</taxon>
    </lineage>
</organism>
<reference evidence="1 2" key="1">
    <citation type="journal article" date="2014" name="Am. J. Bot.">
        <title>Genome assembly and annotation for red clover (Trifolium pratense; Fabaceae).</title>
        <authorList>
            <person name="Istvanek J."/>
            <person name="Jaros M."/>
            <person name="Krenek A."/>
            <person name="Repkova J."/>
        </authorList>
    </citation>
    <scope>NUCLEOTIDE SEQUENCE [LARGE SCALE GENOMIC DNA]</scope>
    <source>
        <strain evidence="2">cv. Tatra</strain>
        <tissue evidence="1">Young leaves</tissue>
    </source>
</reference>
<evidence type="ECO:0000313" key="2">
    <source>
        <dbReference type="Proteomes" id="UP000236291"/>
    </source>
</evidence>
<gene>
    <name evidence="1" type="ORF">L195_g008851</name>
</gene>
<reference evidence="1 2" key="2">
    <citation type="journal article" date="2017" name="Front. Plant Sci.">
        <title>Gene Classification and Mining of Molecular Markers Useful in Red Clover (Trifolium pratense) Breeding.</title>
        <authorList>
            <person name="Istvanek J."/>
            <person name="Dluhosova J."/>
            <person name="Dluhos P."/>
            <person name="Patkova L."/>
            <person name="Nedelnik J."/>
            <person name="Repkova J."/>
        </authorList>
    </citation>
    <scope>NUCLEOTIDE SEQUENCE [LARGE SCALE GENOMIC DNA]</scope>
    <source>
        <strain evidence="2">cv. Tatra</strain>
        <tissue evidence="1">Young leaves</tissue>
    </source>
</reference>
<accession>A0A2K3PAB6</accession>
<dbReference type="EMBL" id="ASHM01005130">
    <property type="protein sequence ID" value="PNY12225.1"/>
    <property type="molecule type" value="Genomic_DNA"/>
</dbReference>
<proteinExistence type="predicted"/>
<protein>
    <submittedName>
        <fullName evidence="1">Uncharacterized protein</fullName>
    </submittedName>
</protein>
<evidence type="ECO:0000313" key="1">
    <source>
        <dbReference type="EMBL" id="PNY12225.1"/>
    </source>
</evidence>
<feature type="non-terminal residue" evidence="1">
    <location>
        <position position="1"/>
    </location>
</feature>
<dbReference type="AlphaFoldDB" id="A0A2K3PAB6"/>